<protein>
    <submittedName>
        <fullName evidence="1">Uncharacterized protein</fullName>
    </submittedName>
</protein>
<name>A0A7H2BI93_9MICC</name>
<evidence type="ECO:0000313" key="1">
    <source>
        <dbReference type="EMBL" id="QNV39389.1"/>
    </source>
</evidence>
<gene>
    <name evidence="1" type="ORF">IDM48_08290</name>
</gene>
<dbReference type="AlphaFoldDB" id="A0A7H2BI93"/>
<keyword evidence="2" id="KW-1185">Reference proteome</keyword>
<accession>A0A7H2BI93</accession>
<evidence type="ECO:0000313" key="2">
    <source>
        <dbReference type="Proteomes" id="UP000516421"/>
    </source>
</evidence>
<reference evidence="1 2" key="1">
    <citation type="submission" date="2020-09" db="EMBL/GenBank/DDBJ databases">
        <title>Investigation of environmental microbe.</title>
        <authorList>
            <person name="Ou Y."/>
            <person name="Kang Q."/>
        </authorList>
    </citation>
    <scope>NUCLEOTIDE SEQUENCE [LARGE SCALE GENOMIC DNA]</scope>
    <source>
        <strain evidence="1 2">KJZ-9</strain>
    </source>
</reference>
<dbReference type="RefSeq" id="WP_190616907.1">
    <property type="nucleotide sequence ID" value="NZ_BAAAHX010000005.1"/>
</dbReference>
<sequence length="314" mass="36364">MTKKREKIDQRVNSFLSQLQPQTSSPAHTNQASLLLRDALLEPSTHKIWSRYISDNIATDKNVLSYRAISRAISASEWSRYGIESPPNRYKDRVRRAILGERLTLDTLRLFTETFPIDSHVAQKISDLIALNATQETPPDEKRIPRFDFTTTLYDVYVDKKFRSYKIRCNLVFRALEDSCDYIWAPVGTDVENIEIHHGGSLKWHEKFKMFSFELDTPLNASECGELLYTITFEDAPQEEEDAILAMQFGKPRSSVFFRFFFDYPAGAPEKLMVSRKPTEKNSTLPEILSEIPVHQGRASAYFDRVRNDLILFY</sequence>
<dbReference type="KEGG" id="rama:IDM48_08290"/>
<organism evidence="1 2">
    <name type="scientific">Rothia amarae</name>
    <dbReference type="NCBI Taxonomy" id="169480"/>
    <lineage>
        <taxon>Bacteria</taxon>
        <taxon>Bacillati</taxon>
        <taxon>Actinomycetota</taxon>
        <taxon>Actinomycetes</taxon>
        <taxon>Micrococcales</taxon>
        <taxon>Micrococcaceae</taxon>
        <taxon>Rothia</taxon>
    </lineage>
</organism>
<proteinExistence type="predicted"/>
<dbReference type="Proteomes" id="UP000516421">
    <property type="component" value="Chromosome"/>
</dbReference>
<dbReference type="EMBL" id="CP061538">
    <property type="protein sequence ID" value="QNV39389.1"/>
    <property type="molecule type" value="Genomic_DNA"/>
</dbReference>